<gene>
    <name evidence="6" type="ORF">BCF44_113131</name>
</gene>
<dbReference type="SMART" id="SM01012">
    <property type="entry name" value="ANTAR"/>
    <property type="match status" value="1"/>
</dbReference>
<evidence type="ECO:0000313" key="6">
    <source>
        <dbReference type="EMBL" id="REH39276.1"/>
    </source>
</evidence>
<dbReference type="PROSITE" id="PS00041">
    <property type="entry name" value="HTH_ARAC_FAMILY_1"/>
    <property type="match status" value="1"/>
</dbReference>
<keyword evidence="7" id="KW-1185">Reference proteome</keyword>
<dbReference type="InterPro" id="IPR036513">
    <property type="entry name" value="STAS_dom_sf"/>
</dbReference>
<dbReference type="AlphaFoldDB" id="A0A3E0H8W9"/>
<dbReference type="InterPro" id="IPR005561">
    <property type="entry name" value="ANTAR"/>
</dbReference>
<dbReference type="Gene3D" id="3.30.450.40">
    <property type="match status" value="1"/>
</dbReference>
<dbReference type="InterPro" id="IPR029016">
    <property type="entry name" value="GAF-like_dom_sf"/>
</dbReference>
<name>A0A3E0H8W9_9PSEU</name>
<evidence type="ECO:0000259" key="5">
    <source>
        <dbReference type="PROSITE" id="PS50921"/>
    </source>
</evidence>
<dbReference type="SUPFAM" id="SSF55781">
    <property type="entry name" value="GAF domain-like"/>
    <property type="match status" value="1"/>
</dbReference>
<proteinExistence type="predicted"/>
<dbReference type="PANTHER" id="PTHR46796">
    <property type="entry name" value="HTH-TYPE TRANSCRIPTIONAL ACTIVATOR RHAS-RELATED"/>
    <property type="match status" value="1"/>
</dbReference>
<dbReference type="SMART" id="SM00342">
    <property type="entry name" value="HTH_ARAC"/>
    <property type="match status" value="1"/>
</dbReference>
<feature type="domain" description="HTH araC/xylS-type" evidence="4">
    <location>
        <begin position="332"/>
        <end position="433"/>
    </location>
</feature>
<dbReference type="Pfam" id="PF03861">
    <property type="entry name" value="ANTAR"/>
    <property type="match status" value="1"/>
</dbReference>
<dbReference type="Gene3D" id="1.10.10.10">
    <property type="entry name" value="Winged helix-like DNA-binding domain superfamily/Winged helix DNA-binding domain"/>
    <property type="match status" value="1"/>
</dbReference>
<dbReference type="Pfam" id="PF12833">
    <property type="entry name" value="HTH_18"/>
    <property type="match status" value="1"/>
</dbReference>
<dbReference type="Gene3D" id="1.10.10.60">
    <property type="entry name" value="Homeodomain-like"/>
    <property type="match status" value="1"/>
</dbReference>
<feature type="domain" description="ANTAR" evidence="5">
    <location>
        <begin position="613"/>
        <end position="674"/>
    </location>
</feature>
<dbReference type="InterPro" id="IPR018060">
    <property type="entry name" value="HTH_AraC"/>
</dbReference>
<evidence type="ECO:0000313" key="7">
    <source>
        <dbReference type="Proteomes" id="UP000256269"/>
    </source>
</evidence>
<dbReference type="InterPro" id="IPR009057">
    <property type="entry name" value="Homeodomain-like_sf"/>
</dbReference>
<dbReference type="GO" id="GO:0003700">
    <property type="term" value="F:DNA-binding transcription factor activity"/>
    <property type="evidence" value="ECO:0007669"/>
    <property type="project" value="InterPro"/>
</dbReference>
<dbReference type="SUPFAM" id="SSF46689">
    <property type="entry name" value="Homeodomain-like"/>
    <property type="match status" value="2"/>
</dbReference>
<dbReference type="InterPro" id="IPR050204">
    <property type="entry name" value="AraC_XylS_family_regulators"/>
</dbReference>
<evidence type="ECO:0000256" key="1">
    <source>
        <dbReference type="ARBA" id="ARBA00023015"/>
    </source>
</evidence>
<dbReference type="PROSITE" id="PS01124">
    <property type="entry name" value="HTH_ARAC_FAMILY_2"/>
    <property type="match status" value="1"/>
</dbReference>
<dbReference type="RefSeq" id="WP_342775677.1">
    <property type="nucleotide sequence ID" value="NZ_CP144375.1"/>
</dbReference>
<dbReference type="EMBL" id="QUNO01000013">
    <property type="protein sequence ID" value="REH39276.1"/>
    <property type="molecule type" value="Genomic_DNA"/>
</dbReference>
<dbReference type="InterPro" id="IPR011006">
    <property type="entry name" value="CheY-like_superfamily"/>
</dbReference>
<dbReference type="GO" id="GO:0003723">
    <property type="term" value="F:RNA binding"/>
    <property type="evidence" value="ECO:0007669"/>
    <property type="project" value="InterPro"/>
</dbReference>
<keyword evidence="2 6" id="KW-0238">DNA-binding</keyword>
<evidence type="ECO:0000256" key="3">
    <source>
        <dbReference type="ARBA" id="ARBA00023163"/>
    </source>
</evidence>
<keyword evidence="3" id="KW-0804">Transcription</keyword>
<dbReference type="InterPro" id="IPR018062">
    <property type="entry name" value="HTH_AraC-typ_CS"/>
</dbReference>
<dbReference type="InterPro" id="IPR036388">
    <property type="entry name" value="WH-like_DNA-bd_sf"/>
</dbReference>
<reference evidence="6 7" key="1">
    <citation type="submission" date="2018-08" db="EMBL/GenBank/DDBJ databases">
        <title>Genomic Encyclopedia of Archaeal and Bacterial Type Strains, Phase II (KMG-II): from individual species to whole genera.</title>
        <authorList>
            <person name="Goeker M."/>
        </authorList>
    </citation>
    <scope>NUCLEOTIDE SEQUENCE [LARGE SCALE GENOMIC DNA]</scope>
    <source>
        <strain evidence="6 7">DSM 45791</strain>
    </source>
</reference>
<dbReference type="SUPFAM" id="SSF52172">
    <property type="entry name" value="CheY-like"/>
    <property type="match status" value="1"/>
</dbReference>
<dbReference type="Proteomes" id="UP000256269">
    <property type="component" value="Unassembled WGS sequence"/>
</dbReference>
<dbReference type="PANTHER" id="PTHR46796:SF12">
    <property type="entry name" value="HTH-TYPE DNA-BINDING TRANSCRIPTIONAL ACTIVATOR EUTR"/>
    <property type="match status" value="1"/>
</dbReference>
<sequence>MRIASRPVGPAVVLALPDGLCSAEPAEVAEALGAAAVQARLIVLDLRDVDLLTARTARALIAFADASVERDAECVLLLDPSHTAAATVLDSADPDGAVPRFHTLDEALASHQRVVHTGPVPTVAAINTLAFDSVDLGRTEEFLSSSYAPMHIGSATGRSGAHITRVAAGPVSADLLDLGFEMSYDVSPLGRICLCDIESGTVEDHRVDGWREAEAFGPGDLFSFAPPDRPYTGRICDARYGITMLDPSLLDEVAGEPVRLLDHHPVDAAAAAQVRAAIAHLRDDVLGAPGAGENPLVVSAASRYLAASVLNAFPTTSAVEESERDAHSATLRRAIAFIEANADRDIGAADIARAARVSARAVQLAFRRYLDMTPMAYVRQVRLDCARAELRAAEPGETTVTAVAARWGYGRPSVFAARYRAAYGESPSQTLRLRSHDRSDFVIDAGAGDPVLDQFEALTLLLLDATTVAEALQHIADAAVLAIPGADLAGITMRGPDGAVRTAVGTDEVAAELDATQVTAGRGPFIDVTNLGYVTSDDLRAETRWPAFAAAAVEHGYHALLATEMLPAAGPGQVSGALTIYSRRAGGLSRADRDTALLLATHGSLALAHVRTAELADLQRAQLRRAVDSRDLIGQAKGILMSRQGISSDEAFDLLRRTSQDLNVKLVDVAHTLTTRHGELRPAPSSSGCAPAEQ</sequence>
<dbReference type="PROSITE" id="PS50921">
    <property type="entry name" value="ANTAR"/>
    <property type="match status" value="1"/>
</dbReference>
<protein>
    <submittedName>
        <fullName evidence="6">AraC-like DNA-binding protein</fullName>
    </submittedName>
</protein>
<evidence type="ECO:0000259" key="4">
    <source>
        <dbReference type="PROSITE" id="PS01124"/>
    </source>
</evidence>
<evidence type="ECO:0000256" key="2">
    <source>
        <dbReference type="ARBA" id="ARBA00023125"/>
    </source>
</evidence>
<organism evidence="6 7">
    <name type="scientific">Kutzneria buriramensis</name>
    <dbReference type="NCBI Taxonomy" id="1045776"/>
    <lineage>
        <taxon>Bacteria</taxon>
        <taxon>Bacillati</taxon>
        <taxon>Actinomycetota</taxon>
        <taxon>Actinomycetes</taxon>
        <taxon>Pseudonocardiales</taxon>
        <taxon>Pseudonocardiaceae</taxon>
        <taxon>Kutzneria</taxon>
    </lineage>
</organism>
<dbReference type="Gene3D" id="3.30.750.24">
    <property type="entry name" value="STAS domain"/>
    <property type="match status" value="1"/>
</dbReference>
<comment type="caution">
    <text evidence="6">The sequence shown here is derived from an EMBL/GenBank/DDBJ whole genome shotgun (WGS) entry which is preliminary data.</text>
</comment>
<dbReference type="GO" id="GO:0043565">
    <property type="term" value="F:sequence-specific DNA binding"/>
    <property type="evidence" value="ECO:0007669"/>
    <property type="project" value="InterPro"/>
</dbReference>
<keyword evidence="1" id="KW-0805">Transcription regulation</keyword>
<accession>A0A3E0H8W9</accession>